<feature type="chain" id="PRO_5020944583" description="Lipoprotein" evidence="2">
    <location>
        <begin position="21"/>
        <end position="315"/>
    </location>
</feature>
<name>A0A4R4E1L8_9BACT</name>
<reference evidence="3 4" key="1">
    <citation type="submission" date="2019-03" db="EMBL/GenBank/DDBJ databases">
        <authorList>
            <person name="Kim M.K.M."/>
        </authorList>
    </citation>
    <scope>NUCLEOTIDE SEQUENCE [LARGE SCALE GENOMIC DNA]</scope>
    <source>
        <strain evidence="3 4">17J68-15</strain>
    </source>
</reference>
<comment type="caution">
    <text evidence="3">The sequence shown here is derived from an EMBL/GenBank/DDBJ whole genome shotgun (WGS) entry which is preliminary data.</text>
</comment>
<evidence type="ECO:0000256" key="2">
    <source>
        <dbReference type="SAM" id="SignalP"/>
    </source>
</evidence>
<evidence type="ECO:0000256" key="1">
    <source>
        <dbReference type="SAM" id="MobiDB-lite"/>
    </source>
</evidence>
<dbReference type="PROSITE" id="PS51257">
    <property type="entry name" value="PROKAR_LIPOPROTEIN"/>
    <property type="match status" value="1"/>
</dbReference>
<accession>A0A4R4E1L8</accession>
<evidence type="ECO:0008006" key="5">
    <source>
        <dbReference type="Google" id="ProtNLM"/>
    </source>
</evidence>
<keyword evidence="2" id="KW-0732">Signal</keyword>
<evidence type="ECO:0000313" key="4">
    <source>
        <dbReference type="Proteomes" id="UP000295164"/>
    </source>
</evidence>
<keyword evidence="4" id="KW-1185">Reference proteome</keyword>
<dbReference type="Proteomes" id="UP000295164">
    <property type="component" value="Unassembled WGS sequence"/>
</dbReference>
<proteinExistence type="predicted"/>
<evidence type="ECO:0000313" key="3">
    <source>
        <dbReference type="EMBL" id="TCZ71795.1"/>
    </source>
</evidence>
<feature type="signal peptide" evidence="2">
    <location>
        <begin position="1"/>
        <end position="20"/>
    </location>
</feature>
<sequence>MKLRILAFTALALLGITACKKDSSNDDDNETVVTEQLTQHSDDQSRVSTDLEAVDNDINAAVESDPAFGRVNNTARTLVLPPCDATVTFDSTSTQRVMIITFNGAPCDSFRTRTGTIYVMQPRAQRWGQPGATLRDSIVNLKITRRSDNKSITINGTRTHTNVSGGRLGNMPVGGTIVHTVDAAMSITFDNGSQRQWQAARKRTYTHPAPTVLNIAISGNHSDGGVNDIAEWGTNRFGNAFRTRITSPLVFRSECRFRLGAGNVLHTGLAHSLEVTYGLNIQGQPTGCPGNNPYYFKAVWTRANGNAMTVIRPYY</sequence>
<feature type="region of interest" description="Disordered" evidence="1">
    <location>
        <begin position="21"/>
        <end position="47"/>
    </location>
</feature>
<dbReference type="AlphaFoldDB" id="A0A4R4E1L8"/>
<gene>
    <name evidence="3" type="ORF">E0486_09605</name>
</gene>
<protein>
    <recommendedName>
        <fullName evidence="5">Lipoprotein</fullName>
    </recommendedName>
</protein>
<organism evidence="3 4">
    <name type="scientific">Flaviaesturariibacter aridisoli</name>
    <dbReference type="NCBI Taxonomy" id="2545761"/>
    <lineage>
        <taxon>Bacteria</taxon>
        <taxon>Pseudomonadati</taxon>
        <taxon>Bacteroidota</taxon>
        <taxon>Chitinophagia</taxon>
        <taxon>Chitinophagales</taxon>
        <taxon>Chitinophagaceae</taxon>
        <taxon>Flaviaestuariibacter</taxon>
    </lineage>
</organism>
<dbReference type="OrthoDB" id="658429at2"/>
<dbReference type="RefSeq" id="WP_131851948.1">
    <property type="nucleotide sequence ID" value="NZ_SKFH01000012.1"/>
</dbReference>
<dbReference type="EMBL" id="SKFH01000012">
    <property type="protein sequence ID" value="TCZ71795.1"/>
    <property type="molecule type" value="Genomic_DNA"/>
</dbReference>